<feature type="transmembrane region" description="Helical" evidence="5">
    <location>
        <begin position="55"/>
        <end position="72"/>
    </location>
</feature>
<dbReference type="Proteomes" id="UP000054383">
    <property type="component" value="Unassembled WGS sequence"/>
</dbReference>
<evidence type="ECO:0000256" key="3">
    <source>
        <dbReference type="ARBA" id="ARBA00022801"/>
    </source>
</evidence>
<keyword evidence="5" id="KW-1133">Transmembrane helix</keyword>
<feature type="transmembrane region" description="Helical" evidence="5">
    <location>
        <begin position="138"/>
        <end position="158"/>
    </location>
</feature>
<dbReference type="Pfam" id="PF00703">
    <property type="entry name" value="Glyco_hydro_2"/>
    <property type="match status" value="1"/>
</dbReference>
<keyword evidence="5" id="KW-0812">Transmembrane</keyword>
<dbReference type="Gene3D" id="2.60.120.260">
    <property type="entry name" value="Galactose-binding domain-like"/>
    <property type="match status" value="1"/>
</dbReference>
<dbReference type="UniPathway" id="UPA00280"/>
<dbReference type="SUPFAM" id="SSF49785">
    <property type="entry name" value="Galactose-binding domain-like"/>
    <property type="match status" value="1"/>
</dbReference>
<evidence type="ECO:0000256" key="2">
    <source>
        <dbReference type="ARBA" id="ARBA00007401"/>
    </source>
</evidence>
<organism evidence="7 8">
    <name type="scientific">Talaromyces islandicus</name>
    <name type="common">Penicillium islandicum</name>
    <dbReference type="NCBI Taxonomy" id="28573"/>
    <lineage>
        <taxon>Eukaryota</taxon>
        <taxon>Fungi</taxon>
        <taxon>Dikarya</taxon>
        <taxon>Ascomycota</taxon>
        <taxon>Pezizomycotina</taxon>
        <taxon>Eurotiomycetes</taxon>
        <taxon>Eurotiomycetidae</taxon>
        <taxon>Eurotiales</taxon>
        <taxon>Trichocomaceae</taxon>
        <taxon>Talaromyces</taxon>
        <taxon>Talaromyces sect. Islandici</taxon>
    </lineage>
</organism>
<dbReference type="Pfam" id="PF07690">
    <property type="entry name" value="MFS_1"/>
    <property type="match status" value="1"/>
</dbReference>
<proteinExistence type="inferred from homology"/>
<dbReference type="InterPro" id="IPR017853">
    <property type="entry name" value="GH"/>
</dbReference>
<keyword evidence="4" id="KW-0326">Glycosidase</keyword>
<reference evidence="7 8" key="1">
    <citation type="submission" date="2015-04" db="EMBL/GenBank/DDBJ databases">
        <authorList>
            <person name="Syromyatnikov M.Y."/>
            <person name="Popov V.N."/>
        </authorList>
    </citation>
    <scope>NUCLEOTIDE SEQUENCE [LARGE SCALE GENOMIC DNA]</scope>
    <source>
        <strain evidence="7">WF-38-12</strain>
    </source>
</reference>
<dbReference type="Gene3D" id="2.60.40.10">
    <property type="entry name" value="Immunoglobulins"/>
    <property type="match status" value="1"/>
</dbReference>
<dbReference type="InterPro" id="IPR036156">
    <property type="entry name" value="Beta-gal/glucu_dom_sf"/>
</dbReference>
<dbReference type="SUPFAM" id="SSF51445">
    <property type="entry name" value="(Trans)glycosidases"/>
    <property type="match status" value="1"/>
</dbReference>
<dbReference type="InterPro" id="IPR011701">
    <property type="entry name" value="MFS"/>
</dbReference>
<dbReference type="Gene3D" id="3.20.20.80">
    <property type="entry name" value="Glycosidases"/>
    <property type="match status" value="1"/>
</dbReference>
<dbReference type="InterPro" id="IPR051913">
    <property type="entry name" value="GH2_Domain-Containing"/>
</dbReference>
<keyword evidence="3" id="KW-0378">Hydrolase</keyword>
<comment type="similarity">
    <text evidence="2">Belongs to the glycosyl hydrolase 2 family.</text>
</comment>
<accession>A0A0U1M2T9</accession>
<dbReference type="GO" id="GO:0004553">
    <property type="term" value="F:hydrolase activity, hydrolyzing O-glycosyl compounds"/>
    <property type="evidence" value="ECO:0007669"/>
    <property type="project" value="InterPro"/>
</dbReference>
<evidence type="ECO:0000256" key="5">
    <source>
        <dbReference type="SAM" id="Phobius"/>
    </source>
</evidence>
<dbReference type="PROSITE" id="PS50850">
    <property type="entry name" value="MFS"/>
    <property type="match status" value="1"/>
</dbReference>
<evidence type="ECO:0000313" key="7">
    <source>
        <dbReference type="EMBL" id="CRG89330.1"/>
    </source>
</evidence>
<dbReference type="GO" id="GO:0005975">
    <property type="term" value="P:carbohydrate metabolic process"/>
    <property type="evidence" value="ECO:0007669"/>
    <property type="project" value="InterPro"/>
</dbReference>
<dbReference type="CDD" id="cd17325">
    <property type="entry name" value="MFS_MdtG_SLC18_like"/>
    <property type="match status" value="1"/>
</dbReference>
<keyword evidence="5" id="KW-0472">Membrane</keyword>
<dbReference type="InterPro" id="IPR006104">
    <property type="entry name" value="Glyco_hydro_2_N"/>
</dbReference>
<dbReference type="GO" id="GO:0016020">
    <property type="term" value="C:membrane"/>
    <property type="evidence" value="ECO:0007669"/>
    <property type="project" value="UniProtKB-SubCell"/>
</dbReference>
<evidence type="ECO:0000313" key="8">
    <source>
        <dbReference type="Proteomes" id="UP000054383"/>
    </source>
</evidence>
<sequence length="1011" mass="111559">MDWKWAVLTLIPGLYDLYTVSQWNASAFEAFAVATLLSNLVVGFFADASASKSRPFMLSVVIMVASTIIFFISTTPEIILVSRAIQGVSTTFTWVTGLAYLVAKVGERELGAYVGWTTVGVAVGEIVGPLVGGPIYDYFGHWAAFSVVEALLVVDILLRILAKDKKPGVYTEPQVEQDTNAGVEQDLETNSLLQDGQASSTDYNTMAGLARETNFHKSALRGLAWNWLGTVFTLIVIFMVRGALEVAVPLYLTRQYSWAPTKISLTLLTITLPAAVNPIVGELTSRQGPRWWSTGTFAICGAAFISFGNVAGYSEESKTLFIVHSIVIGISLAVLVNFNQVAISVASQRYGSERTRAKDKDEDLGQILSRLSPSMMLSGVTSSWAAGILLGPAYSNLMAYTEDSEALAVSYPEQQVLAGSTSHYSVQTPPLDTDWTYEVGTDPWPQYPRPKLARSQWQSLNGIWTYQNAPGHDALRDPPFNQTLSQEVLVPFCLESGLSGIQGANTIYSWYRTTFTVPSDWAGDQVLLSFGAVDYEATVFVNGWNATFHRGGYSAFSVDVTKYLNGGENELIVFAFDPTDGDDYVIPVGKQTLNPSHIFYRPCSGIWQSVWIESAPTNYISDLSINGDASGVVNLTLSAARSNTSEVHITGTNNPVATHTATIDSPITFRVQSPKTWSPDSPDLYDVTIKMGEDTIRSYTGFRTVTREEVNGVQRILLNGNAIFVFGTLDQGYWPDGLYTAPTYEAMAFDIKTLKRLGYNMLRKHVKVEPALYYAAADELGILIMQDMPSLPSTKLPNKAQHAEFQRQLETIVTQLRTYTSVFAWVIYNEGWGQPDLYNPEFGLTDIIHELDPTRLVDAVSGWFDHGAGDFSDSHDYTSPRCGIPQNHIDSEFDPSRIGFQGEFGGTGHNVSANHLWKVQKAIDGISETYEMYETLDAWKTRGHSLLGELLSQVQSYSCAGAVWTETTDVEGELNGMMTYDRRIVRPDIQKWHADIQAIYDASMHRSNSFL</sequence>
<evidence type="ECO:0000256" key="1">
    <source>
        <dbReference type="ARBA" id="ARBA00004141"/>
    </source>
</evidence>
<dbReference type="Gene3D" id="1.20.1250.20">
    <property type="entry name" value="MFS general substrate transporter like domains"/>
    <property type="match status" value="2"/>
</dbReference>
<dbReference type="SUPFAM" id="SSF49303">
    <property type="entry name" value="beta-Galactosidase/glucuronidase domain"/>
    <property type="match status" value="1"/>
</dbReference>
<dbReference type="InterPro" id="IPR013783">
    <property type="entry name" value="Ig-like_fold"/>
</dbReference>
<dbReference type="InterPro" id="IPR036259">
    <property type="entry name" value="MFS_trans_sf"/>
</dbReference>
<feature type="transmembrane region" description="Helical" evidence="5">
    <location>
        <begin position="223"/>
        <end position="243"/>
    </location>
</feature>
<feature type="domain" description="Major facilitator superfamily (MFS) profile" evidence="6">
    <location>
        <begin position="1"/>
        <end position="422"/>
    </location>
</feature>
<dbReference type="Pfam" id="PF02837">
    <property type="entry name" value="Glyco_hydro_2_N"/>
    <property type="match status" value="1"/>
</dbReference>
<evidence type="ECO:0000259" key="6">
    <source>
        <dbReference type="PROSITE" id="PS50850"/>
    </source>
</evidence>
<comment type="subcellular location">
    <subcellularLocation>
        <location evidence="1">Membrane</location>
        <topology evidence="1">Multi-pass membrane protein</topology>
    </subcellularLocation>
</comment>
<dbReference type="AlphaFoldDB" id="A0A0U1M2T9"/>
<dbReference type="InterPro" id="IPR008979">
    <property type="entry name" value="Galactose-bd-like_sf"/>
</dbReference>
<dbReference type="InterPro" id="IPR006102">
    <property type="entry name" value="Ig-like_GH2"/>
</dbReference>
<dbReference type="OrthoDB" id="408320at2759"/>
<feature type="transmembrane region" description="Helical" evidence="5">
    <location>
        <begin position="320"/>
        <end position="346"/>
    </location>
</feature>
<dbReference type="SUPFAM" id="SSF103473">
    <property type="entry name" value="MFS general substrate transporter"/>
    <property type="match status" value="1"/>
</dbReference>
<feature type="transmembrane region" description="Helical" evidence="5">
    <location>
        <begin position="25"/>
        <end position="46"/>
    </location>
</feature>
<dbReference type="InterPro" id="IPR020846">
    <property type="entry name" value="MFS_dom"/>
</dbReference>
<feature type="transmembrane region" description="Helical" evidence="5">
    <location>
        <begin position="84"/>
        <end position="103"/>
    </location>
</feature>
<dbReference type="STRING" id="28573.A0A0U1M2T9"/>
<protein>
    <recommendedName>
        <fullName evidence="6">Major facilitator superfamily (MFS) profile domain-containing protein</fullName>
    </recommendedName>
</protein>
<dbReference type="EMBL" id="CVMT01000006">
    <property type="protein sequence ID" value="CRG89330.1"/>
    <property type="molecule type" value="Genomic_DNA"/>
</dbReference>
<gene>
    <name evidence="7" type="ORF">PISL3812_06366</name>
</gene>
<dbReference type="PANTHER" id="PTHR42732">
    <property type="entry name" value="BETA-GALACTOSIDASE"/>
    <property type="match status" value="1"/>
</dbReference>
<evidence type="ECO:0000256" key="4">
    <source>
        <dbReference type="ARBA" id="ARBA00023295"/>
    </source>
</evidence>
<dbReference type="PANTHER" id="PTHR42732:SF2">
    <property type="entry name" value="BETA-MANNOSIDASE"/>
    <property type="match status" value="1"/>
</dbReference>
<feature type="transmembrane region" description="Helical" evidence="5">
    <location>
        <begin position="292"/>
        <end position="314"/>
    </location>
</feature>
<dbReference type="GO" id="GO:0022857">
    <property type="term" value="F:transmembrane transporter activity"/>
    <property type="evidence" value="ECO:0007669"/>
    <property type="project" value="InterPro"/>
</dbReference>
<name>A0A0U1M2T9_TALIS</name>
<feature type="transmembrane region" description="Helical" evidence="5">
    <location>
        <begin position="110"/>
        <end position="132"/>
    </location>
</feature>
<keyword evidence="8" id="KW-1185">Reference proteome</keyword>